<dbReference type="PANTHER" id="PTHR45947:SF15">
    <property type="entry name" value="TEICHURONIC ACID BIOSYNTHESIS GLYCOSYLTRANSFERASE TUAC-RELATED"/>
    <property type="match status" value="1"/>
</dbReference>
<keyword evidence="3" id="KW-0328">Glycosyltransferase</keyword>
<feature type="domain" description="Glycosyltransferase subfamily 4-like N-terminal" evidence="2">
    <location>
        <begin position="33"/>
        <end position="144"/>
    </location>
</feature>
<feature type="domain" description="Glycosyl transferase family 1" evidence="1">
    <location>
        <begin position="153"/>
        <end position="322"/>
    </location>
</feature>
<dbReference type="EMBL" id="LSRS01000002">
    <property type="protein sequence ID" value="KAF1085954.1"/>
    <property type="molecule type" value="Genomic_DNA"/>
</dbReference>
<evidence type="ECO:0000259" key="1">
    <source>
        <dbReference type="Pfam" id="PF00534"/>
    </source>
</evidence>
<dbReference type="SUPFAM" id="SSF53756">
    <property type="entry name" value="UDP-Glycosyltransferase/glycogen phosphorylase"/>
    <property type="match status" value="1"/>
</dbReference>
<evidence type="ECO:0000313" key="4">
    <source>
        <dbReference type="Proteomes" id="UP000798488"/>
    </source>
</evidence>
<sequence>MNMGRIPRQECFDGVEIVYPRFFCLPGGRLHYWNMLFMFLAVYPVIRNINHSGMFNVIHAYGVLPAGFVGQLIARKLNVVSVATAIGSDINVLARKSNSLLARTKSVLVNTEQVVAVSKALALIAAKLTGLNSNIKVIYEGVDTGMFDAGFMDRNQLKRKLGFSEDKRIILFTGRLVREKGVYELLKAFSHICGKYPETVLVFVGTGQEKNSLLELAERKGLQERIIFAGEKPHAELVFWYTASEVVVLLSYNEGVPNVLKEAMSCCRPVIAAATGGIPELVVDGKSGILVEPGSVAEPVRALEKLLENPELGVNMGMYARQVLWQRNLDWTRTAEAYHQVYLMLLQKQKKSK</sequence>
<dbReference type="EC" id="2.4.-.-" evidence="3"/>
<dbReference type="InterPro" id="IPR001296">
    <property type="entry name" value="Glyco_trans_1"/>
</dbReference>
<organism evidence="3 4">
    <name type="scientific">Sporotomaculum syntrophicum</name>
    <dbReference type="NCBI Taxonomy" id="182264"/>
    <lineage>
        <taxon>Bacteria</taxon>
        <taxon>Bacillati</taxon>
        <taxon>Bacillota</taxon>
        <taxon>Clostridia</taxon>
        <taxon>Eubacteriales</taxon>
        <taxon>Desulfallaceae</taxon>
        <taxon>Sporotomaculum</taxon>
    </lineage>
</organism>
<dbReference type="Gene3D" id="3.40.50.2000">
    <property type="entry name" value="Glycogen Phosphorylase B"/>
    <property type="match status" value="2"/>
</dbReference>
<dbReference type="Pfam" id="PF13439">
    <property type="entry name" value="Glyco_transf_4"/>
    <property type="match status" value="1"/>
</dbReference>
<gene>
    <name evidence="3" type="primary">tuaC</name>
    <name evidence="3" type="ORF">SPSYN_00691</name>
</gene>
<dbReference type="Proteomes" id="UP000798488">
    <property type="component" value="Unassembled WGS sequence"/>
</dbReference>
<name>A0A9D2WRB9_9FIRM</name>
<dbReference type="InterPro" id="IPR050194">
    <property type="entry name" value="Glycosyltransferase_grp1"/>
</dbReference>
<keyword evidence="3" id="KW-0808">Transferase</keyword>
<accession>A0A9D2WRB9</accession>
<proteinExistence type="predicted"/>
<dbReference type="GO" id="GO:0016757">
    <property type="term" value="F:glycosyltransferase activity"/>
    <property type="evidence" value="ECO:0007669"/>
    <property type="project" value="UniProtKB-KW"/>
</dbReference>
<dbReference type="PANTHER" id="PTHR45947">
    <property type="entry name" value="SULFOQUINOVOSYL TRANSFERASE SQD2"/>
    <property type="match status" value="1"/>
</dbReference>
<protein>
    <submittedName>
        <fullName evidence="3">Teichuronic acid biosynthesis glycosyltransferase TuaC</fullName>
        <ecNumber evidence="3">2.4.-.-</ecNumber>
    </submittedName>
</protein>
<dbReference type="Pfam" id="PF00534">
    <property type="entry name" value="Glycos_transf_1"/>
    <property type="match status" value="1"/>
</dbReference>
<dbReference type="InterPro" id="IPR028098">
    <property type="entry name" value="Glyco_trans_4-like_N"/>
</dbReference>
<reference evidence="3" key="1">
    <citation type="submission" date="2016-02" db="EMBL/GenBank/DDBJ databases">
        <title>Draft Genome Sequence of Sporotomaculum syntrophicum Strain FB, a Syntrophic Benzoate Degrader.</title>
        <authorList>
            <person name="Nobu M.K."/>
            <person name="Narihiro T."/>
            <person name="Qiu Y.-L."/>
            <person name="Ohashi A."/>
            <person name="Liu W.-T."/>
            <person name="Yuji S."/>
        </authorList>
    </citation>
    <scope>NUCLEOTIDE SEQUENCE</scope>
    <source>
        <strain evidence="3">FB</strain>
    </source>
</reference>
<evidence type="ECO:0000259" key="2">
    <source>
        <dbReference type="Pfam" id="PF13439"/>
    </source>
</evidence>
<keyword evidence="4" id="KW-1185">Reference proteome</keyword>
<evidence type="ECO:0000313" key="3">
    <source>
        <dbReference type="EMBL" id="KAF1085954.1"/>
    </source>
</evidence>
<dbReference type="AlphaFoldDB" id="A0A9D2WRB9"/>
<comment type="caution">
    <text evidence="3">The sequence shown here is derived from an EMBL/GenBank/DDBJ whole genome shotgun (WGS) entry which is preliminary data.</text>
</comment>